<dbReference type="RefSeq" id="XP_001596980.1">
    <property type="nucleotide sequence ID" value="XM_001596930.1"/>
</dbReference>
<dbReference type="GeneID" id="5494013"/>
<dbReference type="KEGG" id="ssl:SS1G_01173"/>
<protein>
    <submittedName>
        <fullName evidence="1">Uncharacterized protein</fullName>
    </submittedName>
</protein>
<keyword evidence="2" id="KW-1185">Reference proteome</keyword>
<dbReference type="HOGENOM" id="CLU_1907938_0_0_1"/>
<evidence type="ECO:0000313" key="1">
    <source>
        <dbReference type="EMBL" id="EDN96248.1"/>
    </source>
</evidence>
<sequence length="133" mass="14931">MEKLKHRKSRQRWKDANLESWKDAKMENLGRFFAISRVVCGRLFEDLGGDWGGGGIDIRVSRDFGTEMMGCLNGGGVRGCGGKNVNGNGNVNWGLALDSASLFEYEDEEGMKRITQEKLRLEKKVEETVDERG</sequence>
<dbReference type="EMBL" id="CH476622">
    <property type="protein sequence ID" value="EDN96248.1"/>
    <property type="molecule type" value="Genomic_DNA"/>
</dbReference>
<evidence type="ECO:0000313" key="2">
    <source>
        <dbReference type="Proteomes" id="UP000001312"/>
    </source>
</evidence>
<organism evidence="1 2">
    <name type="scientific">Sclerotinia sclerotiorum (strain ATCC 18683 / 1980 / Ss-1)</name>
    <name type="common">White mold</name>
    <name type="synonym">Whetzelinia sclerotiorum</name>
    <dbReference type="NCBI Taxonomy" id="665079"/>
    <lineage>
        <taxon>Eukaryota</taxon>
        <taxon>Fungi</taxon>
        <taxon>Dikarya</taxon>
        <taxon>Ascomycota</taxon>
        <taxon>Pezizomycotina</taxon>
        <taxon>Leotiomycetes</taxon>
        <taxon>Helotiales</taxon>
        <taxon>Sclerotiniaceae</taxon>
        <taxon>Sclerotinia</taxon>
    </lineage>
</organism>
<reference evidence="2" key="1">
    <citation type="journal article" date="2011" name="PLoS Genet.">
        <title>Genomic analysis of the necrotrophic fungal pathogens Sclerotinia sclerotiorum and Botrytis cinerea.</title>
        <authorList>
            <person name="Amselem J."/>
            <person name="Cuomo C.A."/>
            <person name="van Kan J.A."/>
            <person name="Viaud M."/>
            <person name="Benito E.P."/>
            <person name="Couloux A."/>
            <person name="Coutinho P.M."/>
            <person name="de Vries R.P."/>
            <person name="Dyer P.S."/>
            <person name="Fillinger S."/>
            <person name="Fournier E."/>
            <person name="Gout L."/>
            <person name="Hahn M."/>
            <person name="Kohn L."/>
            <person name="Lapalu N."/>
            <person name="Plummer K.M."/>
            <person name="Pradier J.M."/>
            <person name="Quevillon E."/>
            <person name="Sharon A."/>
            <person name="Simon A."/>
            <person name="ten Have A."/>
            <person name="Tudzynski B."/>
            <person name="Tudzynski P."/>
            <person name="Wincker P."/>
            <person name="Andrew M."/>
            <person name="Anthouard V."/>
            <person name="Beever R.E."/>
            <person name="Beffa R."/>
            <person name="Benoit I."/>
            <person name="Bouzid O."/>
            <person name="Brault B."/>
            <person name="Chen Z."/>
            <person name="Choquer M."/>
            <person name="Collemare J."/>
            <person name="Cotton P."/>
            <person name="Danchin E.G."/>
            <person name="Da Silva C."/>
            <person name="Gautier A."/>
            <person name="Giraud C."/>
            <person name="Giraud T."/>
            <person name="Gonzalez C."/>
            <person name="Grossetete S."/>
            <person name="Guldener U."/>
            <person name="Henrissat B."/>
            <person name="Howlett B.J."/>
            <person name="Kodira C."/>
            <person name="Kretschmer M."/>
            <person name="Lappartient A."/>
            <person name="Leroch M."/>
            <person name="Levis C."/>
            <person name="Mauceli E."/>
            <person name="Neuveglise C."/>
            <person name="Oeser B."/>
            <person name="Pearson M."/>
            <person name="Poulain J."/>
            <person name="Poussereau N."/>
            <person name="Quesneville H."/>
            <person name="Rascle C."/>
            <person name="Schumacher J."/>
            <person name="Segurens B."/>
            <person name="Sexton A."/>
            <person name="Silva E."/>
            <person name="Sirven C."/>
            <person name="Soanes D.M."/>
            <person name="Talbot N.J."/>
            <person name="Templeton M."/>
            <person name="Yandava C."/>
            <person name="Yarden O."/>
            <person name="Zeng Q."/>
            <person name="Rollins J.A."/>
            <person name="Lebrun M.H."/>
            <person name="Dickman M."/>
        </authorList>
    </citation>
    <scope>NUCLEOTIDE SEQUENCE [LARGE SCALE GENOMIC DNA]</scope>
    <source>
        <strain evidence="2">ATCC 18683 / 1980 / Ss-1</strain>
    </source>
</reference>
<gene>
    <name evidence="1" type="ORF">SS1G_01173</name>
</gene>
<dbReference type="AlphaFoldDB" id="A7E796"/>
<name>A7E796_SCLS1</name>
<proteinExistence type="predicted"/>
<accession>A7E796</accession>
<dbReference type="Proteomes" id="UP000001312">
    <property type="component" value="Unassembled WGS sequence"/>
</dbReference>
<dbReference type="InParanoid" id="A7E796"/>